<evidence type="ECO:0000259" key="2">
    <source>
        <dbReference type="PROSITE" id="PS50041"/>
    </source>
</evidence>
<dbReference type="WBParaSite" id="L893_g16784.t1">
    <property type="protein sequence ID" value="L893_g16784.t1"/>
    <property type="gene ID" value="L893_g16784"/>
</dbReference>
<sequence>MEFVQLDNYWLGGQDVKNDGSWTWIDGSAFSYNNWASGGGVTGKDCLLVDRITGLWQANDCQRKATFMCETKLLSTTTTMPTTPTTTTSTTTTTTTTTTTAVPTCNEGYYYNGKCYVLVETSYTWDDALSNCQNNWNNGNLASIHSAQMEAIIRQQMSNVWYWIGGQFNEYGQLRWTDGTDVDYTPWLPDQPFQTSDNRCVAVENRENGWENLNCANEYPSVCAILV</sequence>
<evidence type="ECO:0000256" key="1">
    <source>
        <dbReference type="ARBA" id="ARBA00023157"/>
    </source>
</evidence>
<protein>
    <submittedName>
        <fullName evidence="4">C-type lectin domain-containing protein</fullName>
    </submittedName>
</protein>
<dbReference type="InterPro" id="IPR001304">
    <property type="entry name" value="C-type_lectin-like"/>
</dbReference>
<keyword evidence="1" id="KW-1015">Disulfide bond</keyword>
<dbReference type="InterPro" id="IPR018378">
    <property type="entry name" value="C-type_lectin_CS"/>
</dbReference>
<dbReference type="Gene3D" id="3.10.100.10">
    <property type="entry name" value="Mannose-Binding Protein A, subunit A"/>
    <property type="match status" value="2"/>
</dbReference>
<dbReference type="CDD" id="cd00037">
    <property type="entry name" value="CLECT"/>
    <property type="match status" value="2"/>
</dbReference>
<dbReference type="AlphaFoldDB" id="A0A1I7YIV3"/>
<dbReference type="InterPro" id="IPR016187">
    <property type="entry name" value="CTDL_fold"/>
</dbReference>
<dbReference type="Proteomes" id="UP000095287">
    <property type="component" value="Unplaced"/>
</dbReference>
<organism evidence="3 4">
    <name type="scientific">Steinernema glaseri</name>
    <dbReference type="NCBI Taxonomy" id="37863"/>
    <lineage>
        <taxon>Eukaryota</taxon>
        <taxon>Metazoa</taxon>
        <taxon>Ecdysozoa</taxon>
        <taxon>Nematoda</taxon>
        <taxon>Chromadorea</taxon>
        <taxon>Rhabditida</taxon>
        <taxon>Tylenchina</taxon>
        <taxon>Panagrolaimomorpha</taxon>
        <taxon>Strongyloidoidea</taxon>
        <taxon>Steinernematidae</taxon>
        <taxon>Steinernema</taxon>
    </lineage>
</organism>
<reference evidence="4" key="1">
    <citation type="submission" date="2016-11" db="UniProtKB">
        <authorList>
            <consortium name="WormBaseParasite"/>
        </authorList>
    </citation>
    <scope>IDENTIFICATION</scope>
</reference>
<dbReference type="PANTHER" id="PTHR22803">
    <property type="entry name" value="MANNOSE, PHOSPHOLIPASE, LECTIN RECEPTOR RELATED"/>
    <property type="match status" value="1"/>
</dbReference>
<accession>A0A1I7YIV3</accession>
<dbReference type="PROSITE" id="PS50041">
    <property type="entry name" value="C_TYPE_LECTIN_2"/>
    <property type="match status" value="2"/>
</dbReference>
<feature type="domain" description="C-type lectin" evidence="2">
    <location>
        <begin position="1"/>
        <end position="70"/>
    </location>
</feature>
<dbReference type="SUPFAM" id="SSF56436">
    <property type="entry name" value="C-type lectin-like"/>
    <property type="match status" value="2"/>
</dbReference>
<evidence type="ECO:0000313" key="3">
    <source>
        <dbReference type="Proteomes" id="UP000095287"/>
    </source>
</evidence>
<evidence type="ECO:0000313" key="4">
    <source>
        <dbReference type="WBParaSite" id="L893_g16784.t1"/>
    </source>
</evidence>
<name>A0A1I7YIV3_9BILA</name>
<keyword evidence="3" id="KW-1185">Reference proteome</keyword>
<dbReference type="InterPro" id="IPR016186">
    <property type="entry name" value="C-type_lectin-like/link_sf"/>
</dbReference>
<dbReference type="Pfam" id="PF00059">
    <property type="entry name" value="Lectin_C"/>
    <property type="match status" value="2"/>
</dbReference>
<dbReference type="SMART" id="SM00034">
    <property type="entry name" value="CLECT"/>
    <property type="match status" value="1"/>
</dbReference>
<proteinExistence type="predicted"/>
<dbReference type="InterPro" id="IPR050111">
    <property type="entry name" value="C-type_lectin/snaclec_domain"/>
</dbReference>
<dbReference type="PROSITE" id="PS00615">
    <property type="entry name" value="C_TYPE_LECTIN_1"/>
    <property type="match status" value="1"/>
</dbReference>
<feature type="domain" description="C-type lectin" evidence="2">
    <location>
        <begin position="111"/>
        <end position="224"/>
    </location>
</feature>